<gene>
    <name evidence="3" type="ORF">TVY486_1108350</name>
</gene>
<evidence type="ECO:0000313" key="3">
    <source>
        <dbReference type="EMBL" id="CCC53351.1"/>
    </source>
</evidence>
<keyword evidence="2" id="KW-0472">Membrane</keyword>
<organism evidence="3">
    <name type="scientific">Trypanosoma vivax (strain Y486)</name>
    <dbReference type="NCBI Taxonomy" id="1055687"/>
    <lineage>
        <taxon>Eukaryota</taxon>
        <taxon>Discoba</taxon>
        <taxon>Euglenozoa</taxon>
        <taxon>Kinetoplastea</taxon>
        <taxon>Metakinetoplastina</taxon>
        <taxon>Trypanosomatida</taxon>
        <taxon>Trypanosomatidae</taxon>
        <taxon>Trypanosoma</taxon>
        <taxon>Duttonella</taxon>
    </lineage>
</organism>
<reference evidence="3" key="1">
    <citation type="journal article" date="2012" name="Proc. Natl. Acad. Sci. U.S.A.">
        <title>Antigenic diversity is generated by distinct evolutionary mechanisms in African trypanosome species.</title>
        <authorList>
            <person name="Jackson A.P."/>
            <person name="Berry A."/>
            <person name="Aslett M."/>
            <person name="Allison H.C."/>
            <person name="Burton P."/>
            <person name="Vavrova-Anderson J."/>
            <person name="Brown R."/>
            <person name="Browne H."/>
            <person name="Corton N."/>
            <person name="Hauser H."/>
            <person name="Gamble J."/>
            <person name="Gilderthorp R."/>
            <person name="Marcello L."/>
            <person name="McQuillan J."/>
            <person name="Otto T.D."/>
            <person name="Quail M.A."/>
            <person name="Sanders M.J."/>
            <person name="van Tonder A."/>
            <person name="Ginger M.L."/>
            <person name="Field M.C."/>
            <person name="Barry J.D."/>
            <person name="Hertz-Fowler C."/>
            <person name="Berriman M."/>
        </authorList>
    </citation>
    <scope>NUCLEOTIDE SEQUENCE</scope>
    <source>
        <strain evidence="3">Y486</strain>
    </source>
</reference>
<dbReference type="VEuPathDB" id="TriTrypDB:TvY486_1108350"/>
<evidence type="ECO:0000256" key="2">
    <source>
        <dbReference type="SAM" id="Phobius"/>
    </source>
</evidence>
<feature type="transmembrane region" description="Helical" evidence="2">
    <location>
        <begin position="52"/>
        <end position="74"/>
    </location>
</feature>
<sequence length="117" mass="12820">MPPNPASASESPTAPLHAPGSPPAQAFLMFCAFRRASQCAPYFPPCSFQPTLFFLSVFPIFPHVHAVFSIPLTMSSLCFLINSFPPLLPHPSPQLTAASLFIYLLPPLLLLPLKHHR</sequence>
<keyword evidence="2" id="KW-1133">Transmembrane helix</keyword>
<feature type="region of interest" description="Disordered" evidence="1">
    <location>
        <begin position="1"/>
        <end position="20"/>
    </location>
</feature>
<feature type="transmembrane region" description="Helical" evidence="2">
    <location>
        <begin position="94"/>
        <end position="113"/>
    </location>
</feature>
<dbReference type="AlphaFoldDB" id="G0UC03"/>
<evidence type="ECO:0000256" key="1">
    <source>
        <dbReference type="SAM" id="MobiDB-lite"/>
    </source>
</evidence>
<dbReference type="EMBL" id="HE573027">
    <property type="protein sequence ID" value="CCC53351.1"/>
    <property type="molecule type" value="Genomic_DNA"/>
</dbReference>
<name>G0UC03_TRYVY</name>
<proteinExistence type="predicted"/>
<feature type="compositionally biased region" description="Polar residues" evidence="1">
    <location>
        <begin position="1"/>
        <end position="12"/>
    </location>
</feature>
<protein>
    <submittedName>
        <fullName evidence="3">Uncharacterized protein</fullName>
    </submittedName>
</protein>
<accession>G0UC03</accession>
<keyword evidence="2" id="KW-0812">Transmembrane</keyword>